<dbReference type="Proteomes" id="UP000054166">
    <property type="component" value="Unassembled WGS sequence"/>
</dbReference>
<dbReference type="AlphaFoldDB" id="A0A0C3B2S5"/>
<organism evidence="2 3">
    <name type="scientific">Piloderma croceum (strain F 1598)</name>
    <dbReference type="NCBI Taxonomy" id="765440"/>
    <lineage>
        <taxon>Eukaryota</taxon>
        <taxon>Fungi</taxon>
        <taxon>Dikarya</taxon>
        <taxon>Basidiomycota</taxon>
        <taxon>Agaricomycotina</taxon>
        <taxon>Agaricomycetes</taxon>
        <taxon>Agaricomycetidae</taxon>
        <taxon>Atheliales</taxon>
        <taxon>Atheliaceae</taxon>
        <taxon>Piloderma</taxon>
    </lineage>
</organism>
<dbReference type="HOGENOM" id="CLU_1363287_0_0_1"/>
<feature type="compositionally biased region" description="Polar residues" evidence="1">
    <location>
        <begin position="191"/>
        <end position="201"/>
    </location>
</feature>
<dbReference type="EMBL" id="KN833003">
    <property type="protein sequence ID" value="KIM80518.1"/>
    <property type="molecule type" value="Genomic_DNA"/>
</dbReference>
<proteinExistence type="predicted"/>
<protein>
    <submittedName>
        <fullName evidence="2">Uncharacterized protein</fullName>
    </submittedName>
</protein>
<dbReference type="OrthoDB" id="3205788at2759"/>
<reference evidence="3" key="2">
    <citation type="submission" date="2015-01" db="EMBL/GenBank/DDBJ databases">
        <title>Evolutionary Origins and Diversification of the Mycorrhizal Mutualists.</title>
        <authorList>
            <consortium name="DOE Joint Genome Institute"/>
            <consortium name="Mycorrhizal Genomics Consortium"/>
            <person name="Kohler A."/>
            <person name="Kuo A."/>
            <person name="Nagy L.G."/>
            <person name="Floudas D."/>
            <person name="Copeland A."/>
            <person name="Barry K.W."/>
            <person name="Cichocki N."/>
            <person name="Veneault-Fourrey C."/>
            <person name="LaButti K."/>
            <person name="Lindquist E.A."/>
            <person name="Lipzen A."/>
            <person name="Lundell T."/>
            <person name="Morin E."/>
            <person name="Murat C."/>
            <person name="Riley R."/>
            <person name="Ohm R."/>
            <person name="Sun H."/>
            <person name="Tunlid A."/>
            <person name="Henrissat B."/>
            <person name="Grigoriev I.V."/>
            <person name="Hibbett D.S."/>
            <person name="Martin F."/>
        </authorList>
    </citation>
    <scope>NUCLEOTIDE SEQUENCE [LARGE SCALE GENOMIC DNA]</scope>
    <source>
        <strain evidence="3">F 1598</strain>
    </source>
</reference>
<gene>
    <name evidence="2" type="ORF">PILCRDRAFT_822240</name>
</gene>
<evidence type="ECO:0000313" key="3">
    <source>
        <dbReference type="Proteomes" id="UP000054166"/>
    </source>
</evidence>
<dbReference type="InParanoid" id="A0A0C3B2S5"/>
<keyword evidence="3" id="KW-1185">Reference proteome</keyword>
<feature type="compositionally biased region" description="Basic and acidic residues" evidence="1">
    <location>
        <begin position="163"/>
        <end position="186"/>
    </location>
</feature>
<evidence type="ECO:0000313" key="2">
    <source>
        <dbReference type="EMBL" id="KIM80518.1"/>
    </source>
</evidence>
<dbReference type="STRING" id="765440.A0A0C3B2S5"/>
<name>A0A0C3B2S5_PILCF</name>
<evidence type="ECO:0000256" key="1">
    <source>
        <dbReference type="SAM" id="MobiDB-lite"/>
    </source>
</evidence>
<feature type="compositionally biased region" description="Polar residues" evidence="1">
    <location>
        <begin position="96"/>
        <end position="105"/>
    </location>
</feature>
<feature type="non-terminal residue" evidence="2">
    <location>
        <position position="201"/>
    </location>
</feature>
<accession>A0A0C3B2S5</accession>
<sequence length="201" mass="22712">MDQRDVFDACTQGDLSALDFLRQLQDIADTVGDLDNNDIILGFWRRCKSYLKVRLAEAGLEPGRITMIELEDLVVRLEKAHLISEAAGERSDNDASEWSQVSDQGVNHEPNPESGTSGSLFGDKKRTQRLRNERRCFKCESKMHILANCPLMPEDDLLSSNEAKTDSDDGIGHSINDRRDKFRYDPEDSDSPPQRNLRSGQ</sequence>
<feature type="region of interest" description="Disordered" evidence="1">
    <location>
        <begin position="86"/>
        <end position="127"/>
    </location>
</feature>
<reference evidence="2 3" key="1">
    <citation type="submission" date="2014-04" db="EMBL/GenBank/DDBJ databases">
        <authorList>
            <consortium name="DOE Joint Genome Institute"/>
            <person name="Kuo A."/>
            <person name="Tarkka M."/>
            <person name="Buscot F."/>
            <person name="Kohler A."/>
            <person name="Nagy L.G."/>
            <person name="Floudas D."/>
            <person name="Copeland A."/>
            <person name="Barry K.W."/>
            <person name="Cichocki N."/>
            <person name="Veneault-Fourrey C."/>
            <person name="LaButti K."/>
            <person name="Lindquist E.A."/>
            <person name="Lipzen A."/>
            <person name="Lundell T."/>
            <person name="Morin E."/>
            <person name="Murat C."/>
            <person name="Sun H."/>
            <person name="Tunlid A."/>
            <person name="Henrissat B."/>
            <person name="Grigoriev I.V."/>
            <person name="Hibbett D.S."/>
            <person name="Martin F."/>
            <person name="Nordberg H.P."/>
            <person name="Cantor M.N."/>
            <person name="Hua S.X."/>
        </authorList>
    </citation>
    <scope>NUCLEOTIDE SEQUENCE [LARGE SCALE GENOMIC DNA]</scope>
    <source>
        <strain evidence="2 3">F 1598</strain>
    </source>
</reference>
<feature type="region of interest" description="Disordered" evidence="1">
    <location>
        <begin position="160"/>
        <end position="201"/>
    </location>
</feature>